<comment type="subcellular location">
    <subcellularLocation>
        <location evidence="1">Cell membrane</location>
        <topology evidence="1">Multi-pass membrane protein</topology>
    </subcellularLocation>
</comment>
<evidence type="ECO:0000256" key="4">
    <source>
        <dbReference type="ARBA" id="ARBA00022692"/>
    </source>
</evidence>
<name>A0ABS0A3W7_9FLAO</name>
<dbReference type="InterPro" id="IPR004299">
    <property type="entry name" value="MBOAT_fam"/>
</dbReference>
<dbReference type="EMBL" id="JADKYU010000342">
    <property type="protein sequence ID" value="MBF4984049.1"/>
    <property type="molecule type" value="Genomic_DNA"/>
</dbReference>
<feature type="transmembrane region" description="Helical" evidence="8">
    <location>
        <begin position="314"/>
        <end position="331"/>
    </location>
</feature>
<sequence>MSFISISYLLFFPAIALLYYVLPHKLRWILLLVGSYFFYMSWNVKYALLMLLSTVITYLSGILISKVNQSELSEKLKIKRKKLWLTLSLVSNLGILIFFKYFNFLNSAVADFFSLIHVEWGFENIDVLLPVGISFYTFQALSYSLDVYYDRIKATDHFGKYALFVSFFPQLVAGPIERSSHLLPQLDKVISFDYSRIRSGLGLVVWGIFKKVVIANRLAVVVNQVYSDPDSYSGFETIIATIFFSFQIYTDFSAYTDIARGSARMLGFDLMKNFKQPYFATSIPDFWRRWHISLTTWFRDYLYIPLGGNRVSKWRWYVNIMIVFLVSGFWHGAAWSFIIWGFLHGIFQMIDLWTQKSRRKMNSL</sequence>
<evidence type="ECO:0000256" key="3">
    <source>
        <dbReference type="ARBA" id="ARBA00022475"/>
    </source>
</evidence>
<feature type="transmembrane region" description="Helical" evidence="8">
    <location>
        <begin position="46"/>
        <end position="64"/>
    </location>
</feature>
<dbReference type="InterPro" id="IPR024194">
    <property type="entry name" value="Ac/AlaTfrase_AlgI/DltB"/>
</dbReference>
<dbReference type="Pfam" id="PF03062">
    <property type="entry name" value="MBOAT"/>
    <property type="match status" value="1"/>
</dbReference>
<comment type="caution">
    <text evidence="9">The sequence shown here is derived from an EMBL/GenBank/DDBJ whole genome shotgun (WGS) entry which is preliminary data.</text>
</comment>
<dbReference type="PANTHER" id="PTHR13285:SF18">
    <property type="entry name" value="PROTEIN-CYSTEINE N-PALMITOYLTRANSFERASE RASP"/>
    <property type="match status" value="1"/>
</dbReference>
<feature type="transmembrane region" description="Helical" evidence="8">
    <location>
        <begin position="125"/>
        <end position="145"/>
    </location>
</feature>
<protein>
    <submittedName>
        <fullName evidence="9">MBOAT family protein</fullName>
    </submittedName>
</protein>
<evidence type="ECO:0000256" key="6">
    <source>
        <dbReference type="ARBA" id="ARBA00023136"/>
    </source>
</evidence>
<feature type="transmembrane region" description="Helical" evidence="8">
    <location>
        <begin position="84"/>
        <end position="105"/>
    </location>
</feature>
<gene>
    <name evidence="9" type="ORF">FNJ87_06795</name>
</gene>
<dbReference type="InterPro" id="IPR028362">
    <property type="entry name" value="AlgI"/>
</dbReference>
<comment type="similarity">
    <text evidence="2 7">Belongs to the membrane-bound acyltransferase family.</text>
</comment>
<dbReference type="Proteomes" id="UP001194729">
    <property type="component" value="Unassembled WGS sequence"/>
</dbReference>
<keyword evidence="7" id="KW-0012">Acyltransferase</keyword>
<evidence type="ECO:0000313" key="9">
    <source>
        <dbReference type="EMBL" id="MBF4984049.1"/>
    </source>
</evidence>
<accession>A0ABS0A3W7</accession>
<keyword evidence="10" id="KW-1185">Reference proteome</keyword>
<keyword evidence="4 8" id="KW-0812">Transmembrane</keyword>
<feature type="transmembrane region" description="Helical" evidence="8">
    <location>
        <begin position="7"/>
        <end position="26"/>
    </location>
</feature>
<keyword evidence="7" id="KW-0808">Transferase</keyword>
<dbReference type="PIRSF" id="PIRSF016636">
    <property type="entry name" value="AlgI_DltB"/>
    <property type="match status" value="1"/>
</dbReference>
<dbReference type="PIRSF" id="PIRSF500217">
    <property type="entry name" value="AlgI"/>
    <property type="match status" value="1"/>
</dbReference>
<organism evidence="9 10">
    <name type="scientific">Nonlabens mediterrranea</name>
    <dbReference type="NCBI Taxonomy" id="1419947"/>
    <lineage>
        <taxon>Bacteria</taxon>
        <taxon>Pseudomonadati</taxon>
        <taxon>Bacteroidota</taxon>
        <taxon>Flavobacteriia</taxon>
        <taxon>Flavobacteriales</taxon>
        <taxon>Flavobacteriaceae</taxon>
        <taxon>Nonlabens</taxon>
    </lineage>
</organism>
<proteinExistence type="inferred from homology"/>
<reference evidence="9 10" key="1">
    <citation type="submission" date="2020-11" db="EMBL/GenBank/DDBJ databases">
        <title>P. mediterranea TC4 genome.</title>
        <authorList>
            <person name="Molmeret M."/>
        </authorList>
    </citation>
    <scope>NUCLEOTIDE SEQUENCE [LARGE SCALE GENOMIC DNA]</scope>
    <source>
        <strain evidence="9 10">TC4</strain>
    </source>
</reference>
<evidence type="ECO:0000256" key="7">
    <source>
        <dbReference type="PIRNR" id="PIRNR016636"/>
    </source>
</evidence>
<evidence type="ECO:0000256" key="8">
    <source>
        <dbReference type="SAM" id="Phobius"/>
    </source>
</evidence>
<keyword evidence="6 7" id="KW-0472">Membrane</keyword>
<evidence type="ECO:0000313" key="10">
    <source>
        <dbReference type="Proteomes" id="UP001194729"/>
    </source>
</evidence>
<keyword evidence="3 7" id="KW-1003">Cell membrane</keyword>
<evidence type="ECO:0000256" key="2">
    <source>
        <dbReference type="ARBA" id="ARBA00010323"/>
    </source>
</evidence>
<dbReference type="InterPro" id="IPR051085">
    <property type="entry name" value="MB_O-acyltransferase"/>
</dbReference>
<evidence type="ECO:0000256" key="1">
    <source>
        <dbReference type="ARBA" id="ARBA00004651"/>
    </source>
</evidence>
<evidence type="ECO:0000256" key="5">
    <source>
        <dbReference type="ARBA" id="ARBA00022989"/>
    </source>
</evidence>
<dbReference type="PANTHER" id="PTHR13285">
    <property type="entry name" value="ACYLTRANSFERASE"/>
    <property type="match status" value="1"/>
</dbReference>
<keyword evidence="5 8" id="KW-1133">Transmembrane helix</keyword>